<reference evidence="4 5" key="1">
    <citation type="journal article" date="2019" name="Int. J. Syst. Evol. Microbiol.">
        <title>The Global Catalogue of Microorganisms (GCM) 10K type strain sequencing project: providing services to taxonomists for standard genome sequencing and annotation.</title>
        <authorList>
            <consortium name="The Broad Institute Genomics Platform"/>
            <consortium name="The Broad Institute Genome Sequencing Center for Infectious Disease"/>
            <person name="Wu L."/>
            <person name="Ma J."/>
        </authorList>
    </citation>
    <scope>NUCLEOTIDE SEQUENCE [LARGE SCALE GENOMIC DNA]</scope>
    <source>
        <strain evidence="4 5">JCM 16022</strain>
    </source>
</reference>
<dbReference type="Gene3D" id="3.40.50.1820">
    <property type="entry name" value="alpha/beta hydrolase"/>
    <property type="match status" value="1"/>
</dbReference>
<dbReference type="PANTHER" id="PTHR48081:SF8">
    <property type="entry name" value="ALPHA_BETA HYDROLASE FOLD-3 DOMAIN-CONTAINING PROTEIN-RELATED"/>
    <property type="match status" value="1"/>
</dbReference>
<dbReference type="InterPro" id="IPR002168">
    <property type="entry name" value="Lipase_GDXG_HIS_AS"/>
</dbReference>
<evidence type="ECO:0000313" key="4">
    <source>
        <dbReference type="EMBL" id="GAA2138220.1"/>
    </source>
</evidence>
<evidence type="ECO:0000256" key="1">
    <source>
        <dbReference type="ARBA" id="ARBA00010515"/>
    </source>
</evidence>
<proteinExistence type="inferred from homology"/>
<comment type="similarity">
    <text evidence="1">Belongs to the 'GDXG' lipolytic enzyme family.</text>
</comment>
<dbReference type="Proteomes" id="UP001501771">
    <property type="component" value="Unassembled WGS sequence"/>
</dbReference>
<evidence type="ECO:0000256" key="2">
    <source>
        <dbReference type="ARBA" id="ARBA00022801"/>
    </source>
</evidence>
<dbReference type="InterPro" id="IPR029058">
    <property type="entry name" value="AB_hydrolase_fold"/>
</dbReference>
<comment type="caution">
    <text evidence="4">The sequence shown here is derived from an EMBL/GenBank/DDBJ whole genome shotgun (WGS) entry which is preliminary data.</text>
</comment>
<organism evidence="4 5">
    <name type="scientific">Nocardioides koreensis</name>
    <dbReference type="NCBI Taxonomy" id="433651"/>
    <lineage>
        <taxon>Bacteria</taxon>
        <taxon>Bacillati</taxon>
        <taxon>Actinomycetota</taxon>
        <taxon>Actinomycetes</taxon>
        <taxon>Propionibacteriales</taxon>
        <taxon>Nocardioidaceae</taxon>
        <taxon>Nocardioides</taxon>
    </lineage>
</organism>
<dbReference type="GO" id="GO:0016787">
    <property type="term" value="F:hydrolase activity"/>
    <property type="evidence" value="ECO:0007669"/>
    <property type="project" value="UniProtKB-KW"/>
</dbReference>
<dbReference type="PROSITE" id="PS01173">
    <property type="entry name" value="LIPASE_GDXG_HIS"/>
    <property type="match status" value="1"/>
</dbReference>
<name>A0ABN2Z7Z9_9ACTN</name>
<evidence type="ECO:0000313" key="5">
    <source>
        <dbReference type="Proteomes" id="UP001501771"/>
    </source>
</evidence>
<protein>
    <submittedName>
        <fullName evidence="4">Alpha/beta hydrolase</fullName>
    </submittedName>
</protein>
<feature type="domain" description="Alpha/beta hydrolase fold-3" evidence="3">
    <location>
        <begin position="118"/>
        <end position="323"/>
    </location>
</feature>
<dbReference type="PANTHER" id="PTHR48081">
    <property type="entry name" value="AB HYDROLASE SUPERFAMILY PROTEIN C4A8.06C"/>
    <property type="match status" value="1"/>
</dbReference>
<evidence type="ECO:0000259" key="3">
    <source>
        <dbReference type="Pfam" id="PF07859"/>
    </source>
</evidence>
<dbReference type="Pfam" id="PF07859">
    <property type="entry name" value="Abhydrolase_3"/>
    <property type="match status" value="1"/>
</dbReference>
<gene>
    <name evidence="4" type="ORF">GCM10009844_06020</name>
</gene>
<accession>A0ABN2Z7Z9</accession>
<keyword evidence="5" id="KW-1185">Reference proteome</keyword>
<dbReference type="SUPFAM" id="SSF53474">
    <property type="entry name" value="alpha/beta-Hydrolases"/>
    <property type="match status" value="1"/>
</dbReference>
<dbReference type="EMBL" id="BAAAQR010000001">
    <property type="protein sequence ID" value="GAA2138220.1"/>
    <property type="molecule type" value="Genomic_DNA"/>
</dbReference>
<keyword evidence="2 4" id="KW-0378">Hydrolase</keyword>
<dbReference type="RefSeq" id="WP_344147338.1">
    <property type="nucleotide sequence ID" value="NZ_BAAAQR010000001.1"/>
</dbReference>
<dbReference type="InterPro" id="IPR050300">
    <property type="entry name" value="GDXG_lipolytic_enzyme"/>
</dbReference>
<dbReference type="InterPro" id="IPR013094">
    <property type="entry name" value="AB_hydrolase_3"/>
</dbReference>
<sequence length="348" mass="37142">MALKQRLTDANHRLQALTVRGALALPEGVQRRLAGKPVIRDGQTLATDTQLALRLQRLAREVGAETLPIPEGRLAILRHSSITGGRQPIGAVRSLPMGNLKGRLYVPSGQVETPGPTLLFLHGGGWIYGDLDSHDAACRFLAERSGVRVLAVDYRLAPEDPFPAAYDDAVAAYRWLVANAESVGADRDRLAVGGDSAGGCLAATTAIEAAREGLPLAFQLLIYPGTDHTATGGSRAMFAEGFYLTSDFMDLATANYVPEGFDPRDPRLSPLYADLPKGLAPAYLVTAGFDPLRDEGEAYARKLAEAGATVELKRFPDQIHGFFNIVGMGRTSRAANAEIAAKLRAALA</sequence>